<dbReference type="Proteomes" id="UP001165289">
    <property type="component" value="Unassembled WGS sequence"/>
</dbReference>
<organism evidence="4 5">
    <name type="scientific">Oopsacas minuta</name>
    <dbReference type="NCBI Taxonomy" id="111878"/>
    <lineage>
        <taxon>Eukaryota</taxon>
        <taxon>Metazoa</taxon>
        <taxon>Porifera</taxon>
        <taxon>Hexactinellida</taxon>
        <taxon>Hexasterophora</taxon>
        <taxon>Lyssacinosida</taxon>
        <taxon>Leucopsacidae</taxon>
        <taxon>Oopsacas</taxon>
    </lineage>
</organism>
<dbReference type="PROSITE" id="PS51840">
    <property type="entry name" value="C2_NT"/>
    <property type="match status" value="1"/>
</dbReference>
<dbReference type="PANTHER" id="PTHR14336">
    <property type="entry name" value="TANDEM PH DOMAIN CONTAINING PROTEIN"/>
    <property type="match status" value="1"/>
</dbReference>
<dbReference type="InterPro" id="IPR019448">
    <property type="entry name" value="NT-C2"/>
</dbReference>
<keyword evidence="5" id="KW-1185">Reference proteome</keyword>
<evidence type="ECO:0000313" key="4">
    <source>
        <dbReference type="EMBL" id="KAI6648856.1"/>
    </source>
</evidence>
<feature type="domain" description="C2 NT-type" evidence="3">
    <location>
        <begin position="1"/>
        <end position="156"/>
    </location>
</feature>
<sequence>MFKKKSSKFTVCSSYKSIEFEFQNSFNPGNINVKWSRHKRSSDSLKYGEPPIWNKSGEGDNGFIAGQCNFKNMCDPEMQVTLHKGKKGATFDTKLYRYTIESVNELGHAKTLGSADIDFGYYADYKGSTHYLAIDMKPKQKFVIKAILNLQVTFEFIKTANAKDADMISTFSKDSESFPHTSPDLDSASTLGLVIDQNQFSLAHQIQHYHDDVILPGASNADIFNHLPNCKLIILIFDGRWIEKSPKIVQTLNMFYNQLKMKFFTSLEVFYVSMDRDDESLIETIQNNYLKCAAVKPQSQLSNAITQHYEIIKAPHMLVLSESRVVNAINGDTAIIEYLDSTDSWKMVEKWITASDRTFSISSFDTVSCASFQSNRRVKDLTSEILKEKEAVITCLEADKAILSSSNAQLEDEVSKLNDKLVRQTSFISDQAKNEKRLTQETKLLEAERDVRGTLMKRGVRGVTASIWRHRFFQYEDNKILYIDPKTNETKGFISVPDIISIHKFPKEHQDKNCASFTVTVPGRVFEMQARDADHMSSWINAVEVLKERCLNKPTLRDVINVAD</sequence>
<dbReference type="Pfam" id="PF00169">
    <property type="entry name" value="PH"/>
    <property type="match status" value="1"/>
</dbReference>
<dbReference type="Pfam" id="PF13905">
    <property type="entry name" value="Thioredoxin_8"/>
    <property type="match status" value="1"/>
</dbReference>
<dbReference type="Pfam" id="PF10358">
    <property type="entry name" value="NT-C2"/>
    <property type="match status" value="1"/>
</dbReference>
<dbReference type="InterPro" id="IPR001849">
    <property type="entry name" value="PH_domain"/>
</dbReference>
<comment type="caution">
    <text evidence="4">The sequence shown here is derived from an EMBL/GenBank/DDBJ whole genome shotgun (WGS) entry which is preliminary data.</text>
</comment>
<proteinExistence type="predicted"/>
<evidence type="ECO:0000256" key="1">
    <source>
        <dbReference type="SAM" id="Coils"/>
    </source>
</evidence>
<dbReference type="PANTHER" id="PTHR14336:SF8">
    <property type="entry name" value="PROTEIN OPY1"/>
    <property type="match status" value="1"/>
</dbReference>
<gene>
    <name evidence="4" type="ORF">LOD99_6930</name>
</gene>
<dbReference type="SUPFAM" id="SSF50729">
    <property type="entry name" value="PH domain-like"/>
    <property type="match status" value="1"/>
</dbReference>
<reference evidence="4 5" key="1">
    <citation type="journal article" date="2023" name="BMC Biol.">
        <title>The compact genome of the sponge Oopsacas minuta (Hexactinellida) is lacking key metazoan core genes.</title>
        <authorList>
            <person name="Santini S."/>
            <person name="Schenkelaars Q."/>
            <person name="Jourda C."/>
            <person name="Duchesne M."/>
            <person name="Belahbib H."/>
            <person name="Rocher C."/>
            <person name="Selva M."/>
            <person name="Riesgo A."/>
            <person name="Vervoort M."/>
            <person name="Leys S.P."/>
            <person name="Kodjabachian L."/>
            <person name="Le Bivic A."/>
            <person name="Borchiellini C."/>
            <person name="Claverie J.M."/>
            <person name="Renard E."/>
        </authorList>
    </citation>
    <scope>NUCLEOTIDE SEQUENCE [LARGE SCALE GENOMIC DNA]</scope>
    <source>
        <strain evidence="4">SPO-2</strain>
    </source>
</reference>
<feature type="domain" description="PH" evidence="2">
    <location>
        <begin position="448"/>
        <end position="548"/>
    </location>
</feature>
<dbReference type="AlphaFoldDB" id="A0AAV7JIY6"/>
<evidence type="ECO:0008006" key="6">
    <source>
        <dbReference type="Google" id="ProtNLM"/>
    </source>
</evidence>
<evidence type="ECO:0000259" key="3">
    <source>
        <dbReference type="PROSITE" id="PS51840"/>
    </source>
</evidence>
<dbReference type="EMBL" id="JAKMXF010000324">
    <property type="protein sequence ID" value="KAI6648856.1"/>
    <property type="molecule type" value="Genomic_DNA"/>
</dbReference>
<evidence type="ECO:0000313" key="5">
    <source>
        <dbReference type="Proteomes" id="UP001165289"/>
    </source>
</evidence>
<dbReference type="Gene3D" id="2.30.29.30">
    <property type="entry name" value="Pleckstrin-homology domain (PH domain)/Phosphotyrosine-binding domain (PTB)"/>
    <property type="match status" value="1"/>
</dbReference>
<name>A0AAV7JIY6_9METZ</name>
<dbReference type="SMART" id="SM00233">
    <property type="entry name" value="PH"/>
    <property type="match status" value="1"/>
</dbReference>
<dbReference type="Gene3D" id="3.40.30.10">
    <property type="entry name" value="Glutaredoxin"/>
    <property type="match status" value="1"/>
</dbReference>
<dbReference type="InterPro" id="IPR011993">
    <property type="entry name" value="PH-like_dom_sf"/>
</dbReference>
<dbReference type="InterPro" id="IPR012336">
    <property type="entry name" value="Thioredoxin-like_fold"/>
</dbReference>
<dbReference type="InterPro" id="IPR051707">
    <property type="entry name" value="PI-Interact_SigTrans_Reg"/>
</dbReference>
<accession>A0AAV7JIY6</accession>
<protein>
    <recommendedName>
        <fullName evidence="6">PH domain-containing protein</fullName>
    </recommendedName>
</protein>
<keyword evidence="1" id="KW-0175">Coiled coil</keyword>
<feature type="coiled-coil region" evidence="1">
    <location>
        <begin position="393"/>
        <end position="420"/>
    </location>
</feature>
<evidence type="ECO:0000259" key="2">
    <source>
        <dbReference type="PROSITE" id="PS50003"/>
    </source>
</evidence>
<dbReference type="PROSITE" id="PS50003">
    <property type="entry name" value="PH_DOMAIN"/>
    <property type="match status" value="1"/>
</dbReference>